<evidence type="ECO:0000256" key="1">
    <source>
        <dbReference type="SAM" id="SignalP"/>
    </source>
</evidence>
<dbReference type="EMBL" id="UZAF01016396">
    <property type="protein sequence ID" value="VDO27244.1"/>
    <property type="molecule type" value="Genomic_DNA"/>
</dbReference>
<gene>
    <name evidence="2" type="ORF">HPLM_LOCUS5841</name>
</gene>
<dbReference type="AlphaFoldDB" id="A0A0N4W6Y6"/>
<evidence type="ECO:0000313" key="3">
    <source>
        <dbReference type="Proteomes" id="UP000268014"/>
    </source>
</evidence>
<protein>
    <submittedName>
        <fullName evidence="4">Reticuline oxidase-like protein</fullName>
    </submittedName>
</protein>
<name>A0A0N4W6Y6_HAEPC</name>
<keyword evidence="1" id="KW-0732">Signal</keyword>
<feature type="signal peptide" evidence="1">
    <location>
        <begin position="1"/>
        <end position="37"/>
    </location>
</feature>
<dbReference type="WBParaSite" id="HPLM_0000584901-mRNA-1">
    <property type="protein sequence ID" value="HPLM_0000584901-mRNA-1"/>
    <property type="gene ID" value="HPLM_0000584901"/>
</dbReference>
<reference evidence="4" key="1">
    <citation type="submission" date="2016-04" db="UniProtKB">
        <authorList>
            <consortium name="WormBaseParasite"/>
        </authorList>
    </citation>
    <scope>IDENTIFICATION</scope>
</reference>
<reference evidence="2 3" key="2">
    <citation type="submission" date="2018-11" db="EMBL/GenBank/DDBJ databases">
        <authorList>
            <consortium name="Pathogen Informatics"/>
        </authorList>
    </citation>
    <scope>NUCLEOTIDE SEQUENCE [LARGE SCALE GENOMIC DNA]</scope>
    <source>
        <strain evidence="2 3">MHpl1</strain>
    </source>
</reference>
<evidence type="ECO:0000313" key="2">
    <source>
        <dbReference type="EMBL" id="VDO27244.1"/>
    </source>
</evidence>
<feature type="chain" id="PRO_5043123490" evidence="1">
    <location>
        <begin position="38"/>
        <end position="246"/>
    </location>
</feature>
<sequence length="246" mass="27732">MEYTITTYKRGISRILHHIQMFLLFPILAVLVPISSAEDLETPLDDKETFETINSMYTNDLVWSDEWAKKALDWLKSSDYRQSVEADLIVGGRSLIVNANDKPVWQKIVDVLEIQFDEAEAEAASVIELLHAEAAQIVITDNLVPCVCVSDSGTRVRKMGGLRSAESTKVLVRIASELTEVLLYSAGRVSEICEKDDFLPRPGIFEGSHGLNEFEMVTNSMRHSNITSYLIKAFFEFGIKLLNVWL</sequence>
<keyword evidence="3" id="KW-1185">Reference proteome</keyword>
<dbReference type="Proteomes" id="UP000268014">
    <property type="component" value="Unassembled WGS sequence"/>
</dbReference>
<evidence type="ECO:0000313" key="4">
    <source>
        <dbReference type="WBParaSite" id="HPLM_0000584901-mRNA-1"/>
    </source>
</evidence>
<organism evidence="4">
    <name type="scientific">Haemonchus placei</name>
    <name type="common">Barber's pole worm</name>
    <dbReference type="NCBI Taxonomy" id="6290"/>
    <lineage>
        <taxon>Eukaryota</taxon>
        <taxon>Metazoa</taxon>
        <taxon>Ecdysozoa</taxon>
        <taxon>Nematoda</taxon>
        <taxon>Chromadorea</taxon>
        <taxon>Rhabditida</taxon>
        <taxon>Rhabditina</taxon>
        <taxon>Rhabditomorpha</taxon>
        <taxon>Strongyloidea</taxon>
        <taxon>Trichostrongylidae</taxon>
        <taxon>Haemonchus</taxon>
    </lineage>
</organism>
<accession>A0A0N4W6Y6</accession>
<proteinExistence type="predicted"/>